<evidence type="ECO:0000256" key="1">
    <source>
        <dbReference type="ARBA" id="ARBA00004123"/>
    </source>
</evidence>
<evidence type="ECO:0000256" key="2">
    <source>
        <dbReference type="ARBA" id="ARBA00010565"/>
    </source>
</evidence>
<evidence type="ECO:0000256" key="4">
    <source>
        <dbReference type="ARBA" id="ARBA00023242"/>
    </source>
</evidence>
<dbReference type="CDD" id="cd11712">
    <property type="entry name" value="GINS_A_psf2"/>
    <property type="match status" value="1"/>
</dbReference>
<dbReference type="GO" id="GO:0006260">
    <property type="term" value="P:DNA replication"/>
    <property type="evidence" value="ECO:0007669"/>
    <property type="project" value="UniProtKB-KW"/>
</dbReference>
<reference evidence="7 8" key="1">
    <citation type="submission" date="2024-09" db="EMBL/GenBank/DDBJ databases">
        <title>Chromosome-scale assembly of Riccia fluitans.</title>
        <authorList>
            <person name="Paukszto L."/>
            <person name="Sawicki J."/>
            <person name="Karawczyk K."/>
            <person name="Piernik-Szablinska J."/>
            <person name="Szczecinska M."/>
            <person name="Mazdziarz M."/>
        </authorList>
    </citation>
    <scope>NUCLEOTIDE SEQUENCE [LARGE SCALE GENOMIC DNA]</scope>
    <source>
        <strain evidence="7">Rf_01</strain>
        <tissue evidence="7">Aerial parts of the thallus</tissue>
    </source>
</reference>
<dbReference type="EMBL" id="JBHFFA010000001">
    <property type="protein sequence ID" value="KAL2650024.1"/>
    <property type="molecule type" value="Genomic_DNA"/>
</dbReference>
<evidence type="ECO:0000259" key="5">
    <source>
        <dbReference type="Pfam" id="PF05916"/>
    </source>
</evidence>
<evidence type="ECO:0000313" key="7">
    <source>
        <dbReference type="EMBL" id="KAL2650024.1"/>
    </source>
</evidence>
<feature type="domain" description="DNA replication complex GINS protein PSF2 N-terminal" evidence="6">
    <location>
        <begin position="83"/>
        <end position="139"/>
    </location>
</feature>
<comment type="subcellular location">
    <subcellularLocation>
        <location evidence="1">Nucleus</location>
    </subcellularLocation>
</comment>
<dbReference type="FunFam" id="1.20.58.1020:FF:000001">
    <property type="entry name" value="DNA replication complex GINS protein PSF2"/>
    <property type="match status" value="1"/>
</dbReference>
<evidence type="ECO:0008006" key="9">
    <source>
        <dbReference type="Google" id="ProtNLM"/>
    </source>
</evidence>
<dbReference type="InterPro" id="IPR036224">
    <property type="entry name" value="GINS_bundle-like_dom_sf"/>
</dbReference>
<dbReference type="Proteomes" id="UP001605036">
    <property type="component" value="Unassembled WGS sequence"/>
</dbReference>
<dbReference type="SUPFAM" id="SSF158573">
    <property type="entry name" value="GINS helical bundle-like"/>
    <property type="match status" value="1"/>
</dbReference>
<dbReference type="Pfam" id="PF05916">
    <property type="entry name" value="Sld5"/>
    <property type="match status" value="1"/>
</dbReference>
<comment type="similarity">
    <text evidence="2">Belongs to the GINS2/PSF2 family.</text>
</comment>
<keyword evidence="8" id="KW-1185">Reference proteome</keyword>
<dbReference type="Gene3D" id="1.20.58.1020">
    <property type="match status" value="1"/>
</dbReference>
<dbReference type="SUPFAM" id="SSF160059">
    <property type="entry name" value="PriA/YqbF domain"/>
    <property type="match status" value="1"/>
</dbReference>
<protein>
    <recommendedName>
        <fullName evidence="9">DNA replication complex GINS protein PSF2</fullName>
    </recommendedName>
</protein>
<dbReference type="AlphaFoldDB" id="A0ABD1ZF04"/>
<dbReference type="GO" id="GO:0000228">
    <property type="term" value="C:nuclear chromosome"/>
    <property type="evidence" value="ECO:0007669"/>
    <property type="project" value="UniProtKB-ARBA"/>
</dbReference>
<dbReference type="Gene3D" id="3.40.5.50">
    <property type="match status" value="1"/>
</dbReference>
<evidence type="ECO:0000259" key="6">
    <source>
        <dbReference type="Pfam" id="PF25005"/>
    </source>
</evidence>
<accession>A0ABD1ZF04</accession>
<dbReference type="FunFam" id="3.40.5.50:FF:000001">
    <property type="entry name" value="DNA replication complex GINS protein PSF2"/>
    <property type="match status" value="1"/>
</dbReference>
<keyword evidence="3" id="KW-0235">DNA replication</keyword>
<evidence type="ECO:0000256" key="3">
    <source>
        <dbReference type="ARBA" id="ARBA00022705"/>
    </source>
</evidence>
<keyword evidence="4" id="KW-0539">Nucleus</keyword>
<dbReference type="CDD" id="cd21694">
    <property type="entry name" value="GINS_B_Psf2"/>
    <property type="match status" value="1"/>
</dbReference>
<feature type="domain" description="GINS subunit" evidence="5">
    <location>
        <begin position="144"/>
        <end position="241"/>
    </location>
</feature>
<dbReference type="PANTHER" id="PTHR12772">
    <property type="entry name" value="DNA REPLICATION COMPLEX GINS PROTEIN PSF2"/>
    <property type="match status" value="1"/>
</dbReference>
<dbReference type="InterPro" id="IPR056784">
    <property type="entry name" value="PSF2_N"/>
</dbReference>
<dbReference type="InterPro" id="IPR007257">
    <property type="entry name" value="GINS_Psf2"/>
</dbReference>
<name>A0ABD1ZF04_9MARC</name>
<organism evidence="7 8">
    <name type="scientific">Riccia fluitans</name>
    <dbReference type="NCBI Taxonomy" id="41844"/>
    <lineage>
        <taxon>Eukaryota</taxon>
        <taxon>Viridiplantae</taxon>
        <taxon>Streptophyta</taxon>
        <taxon>Embryophyta</taxon>
        <taxon>Marchantiophyta</taxon>
        <taxon>Marchantiopsida</taxon>
        <taxon>Marchantiidae</taxon>
        <taxon>Marchantiales</taxon>
        <taxon>Ricciaceae</taxon>
        <taxon>Riccia</taxon>
    </lineage>
</organism>
<gene>
    <name evidence="7" type="ORF">R1flu_018152</name>
</gene>
<sequence length="279" mass="31755">MFIHSALGSTEIALLDKSTSRDRLWNRTPLSSLSGITEQRAELCTWDRLLILGRTAELIVQPARNSMAGRASTELESSLFSGAEVEFLAEDDMVVIVPSLRMDTLHLICGDFGPFMPQVPTSVPLWLGIAMKKRGKCRLRAPEWMSVENLTQVLELERESPQEFQPLPFHYVEVSRLLLDNARDDLIDVYMVQTLIEDIRNVRFHKVQSGLQNLSGKTHAVKLKNLAAMEVSLIRPFFVRALEKFYLHDDEELVQPSQTETDTPLASVDRLSRRVLRPR</sequence>
<dbReference type="PANTHER" id="PTHR12772:SF0">
    <property type="entry name" value="DNA REPLICATION COMPLEX GINS PROTEIN PSF2"/>
    <property type="match status" value="1"/>
</dbReference>
<dbReference type="InterPro" id="IPR021151">
    <property type="entry name" value="GINS_A"/>
</dbReference>
<comment type="caution">
    <text evidence="7">The sequence shown here is derived from an EMBL/GenBank/DDBJ whole genome shotgun (WGS) entry which is preliminary data.</text>
</comment>
<proteinExistence type="inferred from homology"/>
<evidence type="ECO:0000313" key="8">
    <source>
        <dbReference type="Proteomes" id="UP001605036"/>
    </source>
</evidence>
<dbReference type="Pfam" id="PF25005">
    <property type="entry name" value="PSF2_N"/>
    <property type="match status" value="1"/>
</dbReference>